<dbReference type="InterPro" id="IPR015943">
    <property type="entry name" value="WD40/YVTN_repeat-like_dom_sf"/>
</dbReference>
<dbReference type="GO" id="GO:0008045">
    <property type="term" value="P:motor neuron axon guidance"/>
    <property type="evidence" value="ECO:0007669"/>
    <property type="project" value="TreeGrafter"/>
</dbReference>
<keyword evidence="9" id="KW-1015">Disulfide bond</keyword>
<organism evidence="15 16">
    <name type="scientific">Adineta ricciae</name>
    <name type="common">Rotifer</name>
    <dbReference type="NCBI Taxonomy" id="249248"/>
    <lineage>
        <taxon>Eukaryota</taxon>
        <taxon>Metazoa</taxon>
        <taxon>Spiralia</taxon>
        <taxon>Gnathifera</taxon>
        <taxon>Rotifera</taxon>
        <taxon>Eurotatoria</taxon>
        <taxon>Bdelloidea</taxon>
        <taxon>Adinetida</taxon>
        <taxon>Adinetidae</taxon>
        <taxon>Adineta</taxon>
    </lineage>
</organism>
<evidence type="ECO:0000256" key="2">
    <source>
        <dbReference type="ARBA" id="ARBA00010297"/>
    </source>
</evidence>
<sequence>MLIILLISSYFLLIHGLTVVLNEKDLINPIEKVLVIENDLFVGAGNALHHLSINNFTKLQSSLNFPSDYHFKVLSVIHDGNLLVCGTSNQGSCQILNKEFQWIINSSLPIVANDPVNSTIALIIPEKNLVYFGVTYTNEGLYRWQIPNLSGRSLNLTNFMKILSVNDDDTISRDDLSLRFMPRQQTTFIVQYIYSFYHKNYIYFLTNQPTDVDQTTIITKIVRFCRNTSTSIIRSYSEMPLVCSDADWILKSAQTIVDNNDQLILIGLFQKRDGSSGTNVCSWKISNEIDQAFQDNYRNCYSFGIGQRGLSFIKPNEPCRKDESWSIGMTDDICPSIISDRLPYPVGGINPIIGRLFYENTAENSNGMQLYSFGSSILFLQGLTNGTFKLGILDFLLNIKWIYSYDLPTQSAILPEMLFDNRTASFILSSESKIYRLSFSADCSSRLSCDECLSSSTNLFCGWCTSTERCTVLNDCPKNSWQQETNQCIQMLNVQPLKASLDQSQWINITLSKLPQLEHNEIYQCIFSNGFFSANSQAIKLDANRLSCPTPLNNIKRNQQIENEFQVRFSVIKWPSNTSIAMINNFTFYDCASYLSCETCRSKSNCQWCSDRCSSFCNEVISNQCPTFSLVNSSERFIEAGHSIDISLKFANTIQTRLDCRLNETILGVINERQVCRIPKIPEIIDEKNEQLLFLSIYENNIPIGTPIKMFAYRCDLYESCDQCQSRSTCSWCQGKCFSNKETQCFPDSACTSLKIKDFSPKILPLNGETIVTIDLNEDLHKKILEITLADIPCSITTISNRIECRANPSNSSRQGLIKIQFESSITIFSKESIEYRRATINSFHPAIVYEFGGQMFQILGNNLLIGNSQQIFIGNSQCLTTKQTNLNALTCRLPSLSSGFYNVTVIIDRKTILNNGIYLKITPNPIVQDINPINSFASGGRLVTVRGMYFGSAQTIQVEFSYRNWNTRLKIDPVDVVSSDDGLISSFTLRTPGIPSTSDEFNSPPVDVDFTLYFDNSIILPNLIQFHYIADVLLNISLIPPTLPYTGEELKLQVENLTEAASMDDIQLLIGCTECKLKTFTSKGITCQPPHQLLTNIPILLNNQQQQVDCSMFNSSIAPIRFRIGFREYLIGYLSYKHFLSSSRYSVGTIIYLSIASCLLTIALLTVIICLYIKYKKSQEKTLSLSPIQPNEQKADKPFWSTATSANAGPYYQVYEQISSSSSHQNTLTRTPLIVCPYHQNYSTLSLIQQLHNKSSFLKTISVEHERLKKLIYTSNLRSNPYNRRQSMEYFYDLLGMTPFSEAFIDQLLLKNDPDLYKYYIYIFRYSPINFQRFPPKRDVNFLKFISTYFLQSKSNLIEIFHLFDTLLDNLIDFLDSAPCDQLLERSSKSFSYATLLLNPTIDYHRYELSINYENQIQFHLSVLDCDTIDQVKKKILHYLNSSESIELILPSSNVCLCSQEMPQVKHYPINSTILCRKRSTWNQFSDKSNSYGYHLCKENQSIQDEHFLLVRLKENKNEFNERFLRNFYQNLLGGIKYLSIDSFDDYIQLISDLIRHLHFLLISRSNCPIIQSCLNVIADGLEYIFDTHDKVFPRLIQDLFEDDRKYFQTFQTNSFQLSAPPLRNSLLLSSMDVRSLILADQTAIDCLFKLYQFYELNSETINQHIGENHVSVLLPVHHLLVQIRQIINSDTMKTNTTII</sequence>
<dbReference type="GO" id="GO:0050772">
    <property type="term" value="P:positive regulation of axonogenesis"/>
    <property type="evidence" value="ECO:0007669"/>
    <property type="project" value="TreeGrafter"/>
</dbReference>
<dbReference type="Gene3D" id="1.10.506.10">
    <property type="entry name" value="GTPase Activation - p120gap, domain 1"/>
    <property type="match status" value="1"/>
</dbReference>
<evidence type="ECO:0000313" key="15">
    <source>
        <dbReference type="EMBL" id="CAF1249324.1"/>
    </source>
</evidence>
<dbReference type="GO" id="GO:0005886">
    <property type="term" value="C:plasma membrane"/>
    <property type="evidence" value="ECO:0007669"/>
    <property type="project" value="UniProtKB-SubCell"/>
</dbReference>
<dbReference type="InterPro" id="IPR016201">
    <property type="entry name" value="PSI"/>
</dbReference>
<comment type="subcellular location">
    <subcellularLocation>
        <location evidence="1">Cell membrane</location>
        <topology evidence="1">Single-pass membrane protein</topology>
    </subcellularLocation>
</comment>
<evidence type="ECO:0000256" key="11">
    <source>
        <dbReference type="PROSITE-ProRule" id="PRU00352"/>
    </source>
</evidence>
<dbReference type="Pfam" id="PF01437">
    <property type="entry name" value="PSI"/>
    <property type="match status" value="1"/>
</dbReference>
<feature type="signal peptide" evidence="13">
    <location>
        <begin position="1"/>
        <end position="16"/>
    </location>
</feature>
<keyword evidence="6" id="KW-0677">Repeat</keyword>
<dbReference type="GO" id="GO:0007162">
    <property type="term" value="P:negative regulation of cell adhesion"/>
    <property type="evidence" value="ECO:0007669"/>
    <property type="project" value="TreeGrafter"/>
</dbReference>
<evidence type="ECO:0000256" key="4">
    <source>
        <dbReference type="ARBA" id="ARBA00022692"/>
    </source>
</evidence>
<keyword evidence="8 12" id="KW-0472">Membrane</keyword>
<dbReference type="PANTHER" id="PTHR22625">
    <property type="entry name" value="PLEXIN"/>
    <property type="match status" value="1"/>
</dbReference>
<dbReference type="GO" id="GO:0002116">
    <property type="term" value="C:semaphorin receptor complex"/>
    <property type="evidence" value="ECO:0007669"/>
    <property type="project" value="TreeGrafter"/>
</dbReference>
<dbReference type="OrthoDB" id="125363at2759"/>
<accession>A0A814ZSC7</accession>
<dbReference type="InterPro" id="IPR041019">
    <property type="entry name" value="TIG1_plexin"/>
</dbReference>
<dbReference type="GO" id="GO:0097374">
    <property type="term" value="P:sensory neuron axon guidance"/>
    <property type="evidence" value="ECO:0007669"/>
    <property type="project" value="TreeGrafter"/>
</dbReference>
<proteinExistence type="inferred from homology"/>
<keyword evidence="7 12" id="KW-1133">Transmembrane helix</keyword>
<dbReference type="GO" id="GO:0030334">
    <property type="term" value="P:regulation of cell migration"/>
    <property type="evidence" value="ECO:0007669"/>
    <property type="project" value="TreeGrafter"/>
</dbReference>
<reference evidence="15" key="1">
    <citation type="submission" date="2021-02" db="EMBL/GenBank/DDBJ databases">
        <authorList>
            <person name="Nowell W R."/>
        </authorList>
    </citation>
    <scope>NUCLEOTIDE SEQUENCE</scope>
</reference>
<dbReference type="Pfam" id="PF01833">
    <property type="entry name" value="TIG"/>
    <property type="match status" value="1"/>
</dbReference>
<dbReference type="PANTHER" id="PTHR22625:SF44">
    <property type="entry name" value="PLEXIN-B"/>
    <property type="match status" value="1"/>
</dbReference>
<dbReference type="Gene3D" id="2.130.10.10">
    <property type="entry name" value="YVTN repeat-like/Quinoprotein amine dehydrogenase"/>
    <property type="match status" value="1"/>
</dbReference>
<dbReference type="InterPro" id="IPR001627">
    <property type="entry name" value="Semap_dom"/>
</dbReference>
<evidence type="ECO:0000256" key="9">
    <source>
        <dbReference type="ARBA" id="ARBA00023157"/>
    </source>
</evidence>
<feature type="domain" description="Sema" evidence="14">
    <location>
        <begin position="1"/>
        <end position="439"/>
    </location>
</feature>
<evidence type="ECO:0000256" key="5">
    <source>
        <dbReference type="ARBA" id="ARBA00022729"/>
    </source>
</evidence>
<dbReference type="SMART" id="SM00429">
    <property type="entry name" value="IPT"/>
    <property type="match status" value="3"/>
</dbReference>
<comment type="similarity">
    <text evidence="2">Belongs to the plexin family.</text>
</comment>
<comment type="caution">
    <text evidence="15">The sequence shown here is derived from an EMBL/GenBank/DDBJ whole genome shotgun (WGS) entry which is preliminary data.</text>
</comment>
<dbReference type="GO" id="GO:0017154">
    <property type="term" value="F:semaphorin receptor activity"/>
    <property type="evidence" value="ECO:0007669"/>
    <property type="project" value="InterPro"/>
</dbReference>
<protein>
    <recommendedName>
        <fullName evidence="14">Sema domain-containing protein</fullName>
    </recommendedName>
</protein>
<dbReference type="SUPFAM" id="SSF81296">
    <property type="entry name" value="E set domains"/>
    <property type="match status" value="1"/>
</dbReference>
<dbReference type="SMART" id="SM00423">
    <property type="entry name" value="PSI"/>
    <property type="match status" value="3"/>
</dbReference>
<dbReference type="SMART" id="SM00630">
    <property type="entry name" value="Sema"/>
    <property type="match status" value="1"/>
</dbReference>
<evidence type="ECO:0000256" key="6">
    <source>
        <dbReference type="ARBA" id="ARBA00022737"/>
    </source>
</evidence>
<dbReference type="Pfam" id="PF20170">
    <property type="entry name" value="Plexin_RBD"/>
    <property type="match status" value="1"/>
</dbReference>
<dbReference type="InterPro" id="IPR002909">
    <property type="entry name" value="IPT_dom"/>
</dbReference>
<dbReference type="InterPro" id="IPR031148">
    <property type="entry name" value="Plexin"/>
</dbReference>
<evidence type="ECO:0000256" key="3">
    <source>
        <dbReference type="ARBA" id="ARBA00022475"/>
    </source>
</evidence>
<dbReference type="Proteomes" id="UP000663852">
    <property type="component" value="Unassembled WGS sequence"/>
</dbReference>
<feature type="chain" id="PRO_5032920659" description="Sema domain-containing protein" evidence="13">
    <location>
        <begin position="17"/>
        <end position="1701"/>
    </location>
</feature>
<keyword evidence="3" id="KW-1003">Cell membrane</keyword>
<dbReference type="InterPro" id="IPR013783">
    <property type="entry name" value="Ig-like_fold"/>
</dbReference>
<dbReference type="PROSITE" id="PS51004">
    <property type="entry name" value="SEMA"/>
    <property type="match status" value="1"/>
</dbReference>
<name>A0A814ZSC7_ADIRI</name>
<dbReference type="InterPro" id="IPR002165">
    <property type="entry name" value="Plexin_repeat"/>
</dbReference>
<dbReference type="InterPro" id="IPR036352">
    <property type="entry name" value="Semap_dom_sf"/>
</dbReference>
<comment type="caution">
    <text evidence="11">Lacks conserved residue(s) required for the propagation of feature annotation.</text>
</comment>
<dbReference type="InterPro" id="IPR014756">
    <property type="entry name" value="Ig_E-set"/>
</dbReference>
<evidence type="ECO:0000256" key="8">
    <source>
        <dbReference type="ARBA" id="ARBA00023136"/>
    </source>
</evidence>
<dbReference type="Gene3D" id="3.10.20.90">
    <property type="entry name" value="Phosphatidylinositol 3-kinase Catalytic Subunit, Chain A, domain 1"/>
    <property type="match status" value="1"/>
</dbReference>
<evidence type="ECO:0000313" key="16">
    <source>
        <dbReference type="Proteomes" id="UP000663852"/>
    </source>
</evidence>
<evidence type="ECO:0000256" key="13">
    <source>
        <dbReference type="SAM" id="SignalP"/>
    </source>
</evidence>
<evidence type="ECO:0000259" key="14">
    <source>
        <dbReference type="PROSITE" id="PS51004"/>
    </source>
</evidence>
<dbReference type="CDD" id="cd00603">
    <property type="entry name" value="IPT_PCSR"/>
    <property type="match status" value="1"/>
</dbReference>
<dbReference type="Pfam" id="PF17960">
    <property type="entry name" value="TIG_plexin"/>
    <property type="match status" value="1"/>
</dbReference>
<dbReference type="InterPro" id="IPR008936">
    <property type="entry name" value="Rho_GTPase_activation_prot"/>
</dbReference>
<keyword evidence="5 13" id="KW-0732">Signal</keyword>
<dbReference type="SUPFAM" id="SSF101912">
    <property type="entry name" value="Sema domain"/>
    <property type="match status" value="1"/>
</dbReference>
<dbReference type="Gene3D" id="2.60.40.10">
    <property type="entry name" value="Immunoglobulins"/>
    <property type="match status" value="3"/>
</dbReference>
<feature type="transmembrane region" description="Helical" evidence="12">
    <location>
        <begin position="1151"/>
        <end position="1174"/>
    </location>
</feature>
<evidence type="ECO:0000256" key="7">
    <source>
        <dbReference type="ARBA" id="ARBA00022989"/>
    </source>
</evidence>
<keyword evidence="4 12" id="KW-0812">Transmembrane</keyword>
<keyword evidence="10" id="KW-0325">Glycoprotein</keyword>
<dbReference type="InterPro" id="IPR046800">
    <property type="entry name" value="Plexin_RBD"/>
</dbReference>
<dbReference type="EMBL" id="CAJNOJ010000178">
    <property type="protein sequence ID" value="CAF1249324.1"/>
    <property type="molecule type" value="Genomic_DNA"/>
</dbReference>
<dbReference type="GO" id="GO:0008360">
    <property type="term" value="P:regulation of cell shape"/>
    <property type="evidence" value="ECO:0007669"/>
    <property type="project" value="TreeGrafter"/>
</dbReference>
<evidence type="ECO:0000256" key="1">
    <source>
        <dbReference type="ARBA" id="ARBA00004162"/>
    </source>
</evidence>
<evidence type="ECO:0000256" key="10">
    <source>
        <dbReference type="ARBA" id="ARBA00023180"/>
    </source>
</evidence>
<evidence type="ECO:0000256" key="12">
    <source>
        <dbReference type="SAM" id="Phobius"/>
    </source>
</evidence>
<dbReference type="SUPFAM" id="SSF103575">
    <property type="entry name" value="Plexin repeat"/>
    <property type="match status" value="1"/>
</dbReference>
<gene>
    <name evidence="15" type="ORF">EDS130_LOCUS27886</name>
</gene>